<dbReference type="EMBL" id="SNRW01025541">
    <property type="protein sequence ID" value="KAA6361448.1"/>
    <property type="molecule type" value="Genomic_DNA"/>
</dbReference>
<dbReference type="SUPFAM" id="SSF46565">
    <property type="entry name" value="Chaperone J-domain"/>
    <property type="match status" value="1"/>
</dbReference>
<keyword evidence="1" id="KW-0143">Chaperone</keyword>
<dbReference type="Gene3D" id="1.10.287.110">
    <property type="entry name" value="DnaJ domain"/>
    <property type="match status" value="1"/>
</dbReference>
<dbReference type="Proteomes" id="UP000324800">
    <property type="component" value="Unassembled WGS sequence"/>
</dbReference>
<accession>A0A5J4TTB0</accession>
<comment type="caution">
    <text evidence="3">The sequence shown here is derived from an EMBL/GenBank/DDBJ whole genome shotgun (WGS) entry which is preliminary data.</text>
</comment>
<sequence>MIVIVIYQVHYINIKSNLDDRNPDNKEAATEQFKKIGEAYDVLSDKEKRKIYDQYGEEGLKGGGGGAGADFSQAGPGGARVIFTNFGGNMGNMGGFSFRDPFEIFSQFFNEDGPSGFFSGMSGFGGVGQRRNSSSPSQDSAIVHELWVSLEEIYTGLTKRMRIERNIDKGKGQPQERESRVLEVEIKPGYKEGTKITFERAGDVRP</sequence>
<dbReference type="GO" id="GO:0005829">
    <property type="term" value="C:cytosol"/>
    <property type="evidence" value="ECO:0007669"/>
    <property type="project" value="TreeGrafter"/>
</dbReference>
<dbReference type="GO" id="GO:0006457">
    <property type="term" value="P:protein folding"/>
    <property type="evidence" value="ECO:0007669"/>
    <property type="project" value="InterPro"/>
</dbReference>
<dbReference type="InterPro" id="IPR001623">
    <property type="entry name" value="DnaJ_domain"/>
</dbReference>
<dbReference type="PRINTS" id="PR00625">
    <property type="entry name" value="JDOMAIN"/>
</dbReference>
<name>A0A5J4TTB0_9EUKA</name>
<dbReference type="InterPro" id="IPR036869">
    <property type="entry name" value="J_dom_sf"/>
</dbReference>
<feature type="domain" description="J" evidence="2">
    <location>
        <begin position="1"/>
        <end position="56"/>
    </location>
</feature>
<dbReference type="OrthoDB" id="550424at2759"/>
<evidence type="ECO:0000313" key="4">
    <source>
        <dbReference type="Proteomes" id="UP000324800"/>
    </source>
</evidence>
<dbReference type="PANTHER" id="PTHR24078">
    <property type="entry name" value="DNAJ HOMOLOG SUBFAMILY C MEMBER"/>
    <property type="match status" value="1"/>
</dbReference>
<dbReference type="Pfam" id="PF00226">
    <property type="entry name" value="DnaJ"/>
    <property type="match status" value="1"/>
</dbReference>
<proteinExistence type="predicted"/>
<protein>
    <submittedName>
        <fullName evidence="3">Putative dnaJ protein</fullName>
    </submittedName>
</protein>
<organism evidence="3 4">
    <name type="scientific">Streblomastix strix</name>
    <dbReference type="NCBI Taxonomy" id="222440"/>
    <lineage>
        <taxon>Eukaryota</taxon>
        <taxon>Metamonada</taxon>
        <taxon>Preaxostyla</taxon>
        <taxon>Oxymonadida</taxon>
        <taxon>Streblomastigidae</taxon>
        <taxon>Streblomastix</taxon>
    </lineage>
</organism>
<dbReference type="PANTHER" id="PTHR24078:SF553">
    <property type="entry name" value="DNAJ HOMOLOG SUBFAMILY B MEMBER 5"/>
    <property type="match status" value="1"/>
</dbReference>
<feature type="non-terminal residue" evidence="3">
    <location>
        <position position="206"/>
    </location>
</feature>
<dbReference type="InterPro" id="IPR008971">
    <property type="entry name" value="HSP40/DnaJ_pept-bd"/>
</dbReference>
<dbReference type="InterPro" id="IPR018253">
    <property type="entry name" value="DnaJ_domain_CS"/>
</dbReference>
<dbReference type="InterPro" id="IPR002939">
    <property type="entry name" value="DnaJ_C"/>
</dbReference>
<dbReference type="GO" id="GO:0051087">
    <property type="term" value="F:protein-folding chaperone binding"/>
    <property type="evidence" value="ECO:0007669"/>
    <property type="project" value="TreeGrafter"/>
</dbReference>
<dbReference type="SUPFAM" id="SSF49493">
    <property type="entry name" value="HSP40/DnaJ peptide-binding domain"/>
    <property type="match status" value="1"/>
</dbReference>
<reference evidence="3 4" key="1">
    <citation type="submission" date="2019-03" db="EMBL/GenBank/DDBJ databases">
        <title>Single cell metagenomics reveals metabolic interactions within the superorganism composed of flagellate Streblomastix strix and complex community of Bacteroidetes bacteria on its surface.</title>
        <authorList>
            <person name="Treitli S.C."/>
            <person name="Kolisko M."/>
            <person name="Husnik F."/>
            <person name="Keeling P."/>
            <person name="Hampl V."/>
        </authorList>
    </citation>
    <scope>NUCLEOTIDE SEQUENCE [LARGE SCALE GENOMIC DNA]</scope>
    <source>
        <strain evidence="3">ST1C</strain>
    </source>
</reference>
<dbReference type="PROSITE" id="PS50076">
    <property type="entry name" value="DNAJ_2"/>
    <property type="match status" value="1"/>
</dbReference>
<dbReference type="GO" id="GO:0051082">
    <property type="term" value="F:unfolded protein binding"/>
    <property type="evidence" value="ECO:0007669"/>
    <property type="project" value="InterPro"/>
</dbReference>
<dbReference type="Pfam" id="PF01556">
    <property type="entry name" value="DnaJ_C"/>
    <property type="match status" value="1"/>
</dbReference>
<dbReference type="AlphaFoldDB" id="A0A5J4TTB0"/>
<dbReference type="PROSITE" id="PS00636">
    <property type="entry name" value="DNAJ_1"/>
    <property type="match status" value="1"/>
</dbReference>
<dbReference type="CDD" id="cd06257">
    <property type="entry name" value="DnaJ"/>
    <property type="match status" value="1"/>
</dbReference>
<evidence type="ECO:0000259" key="2">
    <source>
        <dbReference type="PROSITE" id="PS50076"/>
    </source>
</evidence>
<dbReference type="FunFam" id="2.60.260.20:FF:000002">
    <property type="entry name" value="Dnaj homolog subfamily b member"/>
    <property type="match status" value="1"/>
</dbReference>
<dbReference type="InterPro" id="IPR051339">
    <property type="entry name" value="DnaJ_subfamily_B"/>
</dbReference>
<dbReference type="Gene3D" id="2.60.260.20">
    <property type="entry name" value="Urease metallochaperone UreE, N-terminal domain"/>
    <property type="match status" value="1"/>
</dbReference>
<gene>
    <name evidence="3" type="ORF">EZS28_043025</name>
</gene>
<evidence type="ECO:0000256" key="1">
    <source>
        <dbReference type="ARBA" id="ARBA00023186"/>
    </source>
</evidence>
<evidence type="ECO:0000313" key="3">
    <source>
        <dbReference type="EMBL" id="KAA6361448.1"/>
    </source>
</evidence>